<proteinExistence type="predicted"/>
<dbReference type="EMBL" id="JAAAIN010000111">
    <property type="protein sequence ID" value="KAG0320165.1"/>
    <property type="molecule type" value="Genomic_DNA"/>
</dbReference>
<reference evidence="1" key="1">
    <citation type="journal article" date="2020" name="Fungal Divers.">
        <title>Resolving the Mortierellaceae phylogeny through synthesis of multi-gene phylogenetics and phylogenomics.</title>
        <authorList>
            <person name="Vandepol N."/>
            <person name="Liber J."/>
            <person name="Desiro A."/>
            <person name="Na H."/>
            <person name="Kennedy M."/>
            <person name="Barry K."/>
            <person name="Grigoriev I.V."/>
            <person name="Miller A.N."/>
            <person name="O'Donnell K."/>
            <person name="Stajich J.E."/>
            <person name="Bonito G."/>
        </authorList>
    </citation>
    <scope>NUCLEOTIDE SEQUENCE</scope>
    <source>
        <strain evidence="1">NVP60</strain>
    </source>
</reference>
<dbReference type="AlphaFoldDB" id="A0A9P6RL37"/>
<comment type="caution">
    <text evidence="1">The sequence shown here is derived from an EMBL/GenBank/DDBJ whole genome shotgun (WGS) entry which is preliminary data.</text>
</comment>
<protein>
    <recommendedName>
        <fullName evidence="3">Cyanocobalamin reductase (cyanide-eliminating)</fullName>
    </recommendedName>
</protein>
<dbReference type="Proteomes" id="UP000823405">
    <property type="component" value="Unassembled WGS sequence"/>
</dbReference>
<evidence type="ECO:0000313" key="2">
    <source>
        <dbReference type="Proteomes" id="UP000823405"/>
    </source>
</evidence>
<keyword evidence="2" id="KW-1185">Reference proteome</keyword>
<accession>A0A9P6RL37</accession>
<gene>
    <name evidence="1" type="ORF">BGZ97_000603</name>
</gene>
<evidence type="ECO:0000313" key="1">
    <source>
        <dbReference type="EMBL" id="KAG0320165.1"/>
    </source>
</evidence>
<sequence>MTVTPTAEQKRIFLSSLRRSLGQLGLDIVHPFAAQSYNATTLGQSNPMPTFNQTSTLSIIVGSHKTFWKTFLAQHHPSKFSSEAEAKDPMDHYCERLIPKVTLQALQDAQLYSDIEGQEHTTAFSVAFSHWRITVPPAGTPPPGSKPTGFVAPPATTLPIQHVAQAAGFAYFNPIAFLNVHPVYGPWFGMRAIVMVDLPYGLSDNEELLITETNRTGTYSRDSKPIEVNPAFEKLAPEEIEIRNGALEVTKTALLTKGWNAEDWMDWVAFRQSLTQDRPDWSPWRYSDNQMRYHYQKQPAFLEECAIKFQQGQEQCTSPI</sequence>
<name>A0A9P6RL37_9FUNG</name>
<dbReference type="OrthoDB" id="409189at2759"/>
<organism evidence="1 2">
    <name type="scientific">Linnemannia gamsii</name>
    <dbReference type="NCBI Taxonomy" id="64522"/>
    <lineage>
        <taxon>Eukaryota</taxon>
        <taxon>Fungi</taxon>
        <taxon>Fungi incertae sedis</taxon>
        <taxon>Mucoromycota</taxon>
        <taxon>Mortierellomycotina</taxon>
        <taxon>Mortierellomycetes</taxon>
        <taxon>Mortierellales</taxon>
        <taxon>Mortierellaceae</taxon>
        <taxon>Linnemannia</taxon>
    </lineage>
</organism>
<evidence type="ECO:0008006" key="3">
    <source>
        <dbReference type="Google" id="ProtNLM"/>
    </source>
</evidence>